<gene>
    <name evidence="1" type="ORF">RhiirA4_485925</name>
</gene>
<organism evidence="1 2">
    <name type="scientific">Rhizophagus irregularis</name>
    <dbReference type="NCBI Taxonomy" id="588596"/>
    <lineage>
        <taxon>Eukaryota</taxon>
        <taxon>Fungi</taxon>
        <taxon>Fungi incertae sedis</taxon>
        <taxon>Mucoromycota</taxon>
        <taxon>Glomeromycotina</taxon>
        <taxon>Glomeromycetes</taxon>
        <taxon>Glomerales</taxon>
        <taxon>Glomeraceae</taxon>
        <taxon>Rhizophagus</taxon>
    </lineage>
</organism>
<protein>
    <submittedName>
        <fullName evidence="1">Uncharacterized protein</fullName>
    </submittedName>
</protein>
<evidence type="ECO:0000313" key="1">
    <source>
        <dbReference type="EMBL" id="PKY61233.1"/>
    </source>
</evidence>
<accession>A0A2I1HR10</accession>
<comment type="caution">
    <text evidence="1">The sequence shown here is derived from an EMBL/GenBank/DDBJ whole genome shotgun (WGS) entry which is preliminary data.</text>
</comment>
<evidence type="ECO:0000313" key="2">
    <source>
        <dbReference type="Proteomes" id="UP000234323"/>
    </source>
</evidence>
<dbReference type="EMBL" id="LLXI01005083">
    <property type="protein sequence ID" value="PKY61233.1"/>
    <property type="molecule type" value="Genomic_DNA"/>
</dbReference>
<dbReference type="Proteomes" id="UP000234323">
    <property type="component" value="Unassembled WGS sequence"/>
</dbReference>
<dbReference type="VEuPathDB" id="FungiDB:RhiirA1_474017"/>
<reference evidence="1 2" key="1">
    <citation type="submission" date="2015-10" db="EMBL/GenBank/DDBJ databases">
        <title>Genome analyses suggest a sexual origin of heterokaryosis in a supposedly ancient asexual fungus.</title>
        <authorList>
            <person name="Ropars J."/>
            <person name="Sedzielewska K."/>
            <person name="Noel J."/>
            <person name="Charron P."/>
            <person name="Farinelli L."/>
            <person name="Marton T."/>
            <person name="Kruger M."/>
            <person name="Pelin A."/>
            <person name="Brachmann A."/>
            <person name="Corradi N."/>
        </authorList>
    </citation>
    <scope>NUCLEOTIDE SEQUENCE [LARGE SCALE GENOMIC DNA]</scope>
    <source>
        <strain evidence="1 2">A4</strain>
    </source>
</reference>
<sequence>MLSILIQRFLMEPIDDFGGSGWNLSMILIGIRRFRMEPIDDFSWNSEVLDRTYQRYWNSELEFGGPGCRITALDSYFEGPGSVYGYPDKIFVLQFRTLEITGSSVLDFGDEVLRFPDFGDNGFFDSWILKTTGSSVLDFGDEGSWRQRVLRFLDFEDDGYRRPSLWIGIGALHFGLVSAKPFHIGETLHFGSVSFKSFIL</sequence>
<keyword evidence="2" id="KW-1185">Reference proteome</keyword>
<name>A0A2I1HR10_9GLOM</name>
<dbReference type="AlphaFoldDB" id="A0A2I1HR10"/>
<proteinExistence type="predicted"/>